<comment type="caution">
    <text evidence="1">The sequence shown here is derived from an EMBL/GenBank/DDBJ whole genome shotgun (WGS) entry which is preliminary data.</text>
</comment>
<organism evidence="1">
    <name type="scientific">marine sediment metagenome</name>
    <dbReference type="NCBI Taxonomy" id="412755"/>
    <lineage>
        <taxon>unclassified sequences</taxon>
        <taxon>metagenomes</taxon>
        <taxon>ecological metagenomes</taxon>
    </lineage>
</organism>
<accession>X1EX82</accession>
<name>X1EX82_9ZZZZ</name>
<evidence type="ECO:0000313" key="1">
    <source>
        <dbReference type="EMBL" id="GAH21789.1"/>
    </source>
</evidence>
<proteinExistence type="predicted"/>
<dbReference type="EMBL" id="BARU01000529">
    <property type="protein sequence ID" value="GAH21789.1"/>
    <property type="molecule type" value="Genomic_DNA"/>
</dbReference>
<protein>
    <submittedName>
        <fullName evidence="1">Uncharacterized protein</fullName>
    </submittedName>
</protein>
<sequence length="47" mass="5605">MEAQDIEDRELAKSKVEIAEKLIKDRENAKTHEDWCNAKWTLDNLLY</sequence>
<gene>
    <name evidence="1" type="ORF">S03H2_01729</name>
</gene>
<dbReference type="AlphaFoldDB" id="X1EX82"/>
<reference evidence="1" key="1">
    <citation type="journal article" date="2014" name="Front. Microbiol.">
        <title>High frequency of phylogenetically diverse reductive dehalogenase-homologous genes in deep subseafloor sedimentary metagenomes.</title>
        <authorList>
            <person name="Kawai M."/>
            <person name="Futagami T."/>
            <person name="Toyoda A."/>
            <person name="Takaki Y."/>
            <person name="Nishi S."/>
            <person name="Hori S."/>
            <person name="Arai W."/>
            <person name="Tsubouchi T."/>
            <person name="Morono Y."/>
            <person name="Uchiyama I."/>
            <person name="Ito T."/>
            <person name="Fujiyama A."/>
            <person name="Inagaki F."/>
            <person name="Takami H."/>
        </authorList>
    </citation>
    <scope>NUCLEOTIDE SEQUENCE</scope>
    <source>
        <strain evidence="1">Expedition CK06-06</strain>
    </source>
</reference>